<dbReference type="InterPro" id="IPR007055">
    <property type="entry name" value="BON_dom"/>
</dbReference>
<organism evidence="3 4">
    <name type="scientific">Actinomadura rugatobispora</name>
    <dbReference type="NCBI Taxonomy" id="1994"/>
    <lineage>
        <taxon>Bacteria</taxon>
        <taxon>Bacillati</taxon>
        <taxon>Actinomycetota</taxon>
        <taxon>Actinomycetes</taxon>
        <taxon>Streptosporangiales</taxon>
        <taxon>Thermomonosporaceae</taxon>
        <taxon>Actinomadura</taxon>
    </lineage>
</organism>
<evidence type="ECO:0000313" key="4">
    <source>
        <dbReference type="Proteomes" id="UP001596074"/>
    </source>
</evidence>
<sequence>MNDPKGHQDRGSGPVRSESPGGAGRWGAPGYLAAHSQERLSSRAHELGIQVDVRGEVVYLRGEVVTEERRREVEEAARGAAEGRTIRNEVSVTPVREPDGEETLS</sequence>
<keyword evidence="4" id="KW-1185">Reference proteome</keyword>
<evidence type="ECO:0000256" key="1">
    <source>
        <dbReference type="SAM" id="MobiDB-lite"/>
    </source>
</evidence>
<feature type="region of interest" description="Disordered" evidence="1">
    <location>
        <begin position="72"/>
        <end position="105"/>
    </location>
</feature>
<dbReference type="RefSeq" id="WP_378280418.1">
    <property type="nucleotide sequence ID" value="NZ_JBHSON010000004.1"/>
</dbReference>
<feature type="compositionally biased region" description="Basic and acidic residues" evidence="1">
    <location>
        <begin position="1"/>
        <end position="10"/>
    </location>
</feature>
<evidence type="ECO:0000313" key="3">
    <source>
        <dbReference type="EMBL" id="MFC5744880.1"/>
    </source>
</evidence>
<feature type="domain" description="BON" evidence="2">
    <location>
        <begin position="43"/>
        <end position="94"/>
    </location>
</feature>
<feature type="region of interest" description="Disordered" evidence="1">
    <location>
        <begin position="1"/>
        <end position="30"/>
    </location>
</feature>
<reference evidence="4" key="1">
    <citation type="journal article" date="2019" name="Int. J. Syst. Evol. Microbiol.">
        <title>The Global Catalogue of Microorganisms (GCM) 10K type strain sequencing project: providing services to taxonomists for standard genome sequencing and annotation.</title>
        <authorList>
            <consortium name="The Broad Institute Genomics Platform"/>
            <consortium name="The Broad Institute Genome Sequencing Center for Infectious Disease"/>
            <person name="Wu L."/>
            <person name="Ma J."/>
        </authorList>
    </citation>
    <scope>NUCLEOTIDE SEQUENCE [LARGE SCALE GENOMIC DNA]</scope>
    <source>
        <strain evidence="4">KCTC 42087</strain>
    </source>
</reference>
<dbReference type="EMBL" id="JBHSON010000004">
    <property type="protein sequence ID" value="MFC5744880.1"/>
    <property type="molecule type" value="Genomic_DNA"/>
</dbReference>
<accession>A0ABW0ZNN3</accession>
<dbReference type="Proteomes" id="UP001596074">
    <property type="component" value="Unassembled WGS sequence"/>
</dbReference>
<dbReference type="Gene3D" id="3.30.1340.30">
    <property type="match status" value="1"/>
</dbReference>
<evidence type="ECO:0000259" key="2">
    <source>
        <dbReference type="Pfam" id="PF04972"/>
    </source>
</evidence>
<comment type="caution">
    <text evidence="3">The sequence shown here is derived from an EMBL/GenBank/DDBJ whole genome shotgun (WGS) entry which is preliminary data.</text>
</comment>
<dbReference type="Pfam" id="PF04972">
    <property type="entry name" value="BON"/>
    <property type="match status" value="1"/>
</dbReference>
<proteinExistence type="predicted"/>
<gene>
    <name evidence="3" type="ORF">ACFPZN_04545</name>
</gene>
<name>A0ABW0ZNN3_9ACTN</name>
<protein>
    <submittedName>
        <fullName evidence="3">BON domain-containing protein</fullName>
    </submittedName>
</protein>